<reference evidence="4 5" key="1">
    <citation type="submission" date="2020-08" db="EMBL/GenBank/DDBJ databases">
        <title>Genomic Encyclopedia of Type Strains, Phase IV (KMG-IV): sequencing the most valuable type-strain genomes for metagenomic binning, comparative biology and taxonomic classification.</title>
        <authorList>
            <person name="Goeker M."/>
        </authorList>
    </citation>
    <scope>NUCLEOTIDE SEQUENCE [LARGE SCALE GENOMIC DNA]</scope>
    <source>
        <strain evidence="4 5">DSM 25024</strain>
    </source>
</reference>
<proteinExistence type="predicted"/>
<feature type="domain" description="Insertion element IS402-like" evidence="3">
    <location>
        <begin position="14"/>
        <end position="84"/>
    </location>
</feature>
<feature type="transmembrane region" description="Helical" evidence="1">
    <location>
        <begin position="240"/>
        <end position="257"/>
    </location>
</feature>
<dbReference type="Pfam" id="PF01609">
    <property type="entry name" value="DDE_Tnp_1"/>
    <property type="match status" value="1"/>
</dbReference>
<dbReference type="InterPro" id="IPR002559">
    <property type="entry name" value="Transposase_11"/>
</dbReference>
<sequence>MGIGAISDGQLFLLSERQMARISPHFPLSHGVPRVDDRRVVSGVVYVIRNGLQWKDVLADYRPHKTLYNRFIRWSRLGVFNRIFAALAGEGSRLERIMIDATHLKAHQTAASLFKGGMFPEVSDAPRAALNSKLHAVCDGQGRPLVTTLTEGQTSDYRGARLMLAHLPPAREMPADKGYDADWLRKELAERGIAACIPSRTKRKSPVPHDATLYRQRHRIEIMFGRLEDWRSIATRYDRCAHIFFSAICIAAAVIFWL</sequence>
<name>A0A7W6FWC2_9HYPH</name>
<dbReference type="GO" id="GO:0004803">
    <property type="term" value="F:transposase activity"/>
    <property type="evidence" value="ECO:0007669"/>
    <property type="project" value="InterPro"/>
</dbReference>
<evidence type="ECO:0000259" key="3">
    <source>
        <dbReference type="Pfam" id="PF13340"/>
    </source>
</evidence>
<feature type="domain" description="Transposase IS4-like" evidence="2">
    <location>
        <begin position="95"/>
        <end position="253"/>
    </location>
</feature>
<dbReference type="Proteomes" id="UP000531216">
    <property type="component" value="Unassembled WGS sequence"/>
</dbReference>
<evidence type="ECO:0000256" key="1">
    <source>
        <dbReference type="SAM" id="Phobius"/>
    </source>
</evidence>
<dbReference type="AlphaFoldDB" id="A0A7W6FWC2"/>
<keyword evidence="1" id="KW-0472">Membrane</keyword>
<keyword evidence="1" id="KW-1133">Transmembrane helix</keyword>
<dbReference type="InterPro" id="IPR025161">
    <property type="entry name" value="IS402-like_dom"/>
</dbReference>
<accession>A0A7W6FWC2</accession>
<dbReference type="GO" id="GO:0006313">
    <property type="term" value="P:DNA transposition"/>
    <property type="evidence" value="ECO:0007669"/>
    <property type="project" value="InterPro"/>
</dbReference>
<dbReference type="NCBIfam" id="NF033580">
    <property type="entry name" value="transpos_IS5_3"/>
    <property type="match status" value="1"/>
</dbReference>
<keyword evidence="5" id="KW-1185">Reference proteome</keyword>
<dbReference type="Pfam" id="PF13340">
    <property type="entry name" value="DUF4096"/>
    <property type="match status" value="1"/>
</dbReference>
<protein>
    <submittedName>
        <fullName evidence="4">Transposase</fullName>
    </submittedName>
</protein>
<organism evidence="4 5">
    <name type="scientific">Aureimonas phyllosphaerae</name>
    <dbReference type="NCBI Taxonomy" id="1166078"/>
    <lineage>
        <taxon>Bacteria</taxon>
        <taxon>Pseudomonadati</taxon>
        <taxon>Pseudomonadota</taxon>
        <taxon>Alphaproteobacteria</taxon>
        <taxon>Hyphomicrobiales</taxon>
        <taxon>Aurantimonadaceae</taxon>
        <taxon>Aureimonas</taxon>
    </lineage>
</organism>
<dbReference type="EMBL" id="JACIDO010000011">
    <property type="protein sequence ID" value="MBB3937740.1"/>
    <property type="molecule type" value="Genomic_DNA"/>
</dbReference>
<evidence type="ECO:0000313" key="4">
    <source>
        <dbReference type="EMBL" id="MBB3937740.1"/>
    </source>
</evidence>
<keyword evidence="1" id="KW-0812">Transmembrane</keyword>
<dbReference type="PANTHER" id="PTHR30007">
    <property type="entry name" value="PHP DOMAIN PROTEIN"/>
    <property type="match status" value="1"/>
</dbReference>
<evidence type="ECO:0000313" key="5">
    <source>
        <dbReference type="Proteomes" id="UP000531216"/>
    </source>
</evidence>
<gene>
    <name evidence="4" type="ORF">GGR05_003908</name>
</gene>
<comment type="caution">
    <text evidence="4">The sequence shown here is derived from an EMBL/GenBank/DDBJ whole genome shotgun (WGS) entry which is preliminary data.</text>
</comment>
<dbReference type="PANTHER" id="PTHR30007:SF1">
    <property type="entry name" value="BLR1914 PROTEIN"/>
    <property type="match status" value="1"/>
</dbReference>
<dbReference type="GO" id="GO:0003677">
    <property type="term" value="F:DNA binding"/>
    <property type="evidence" value="ECO:0007669"/>
    <property type="project" value="InterPro"/>
</dbReference>
<evidence type="ECO:0000259" key="2">
    <source>
        <dbReference type="Pfam" id="PF01609"/>
    </source>
</evidence>